<feature type="transmembrane region" description="Helical" evidence="12">
    <location>
        <begin position="165"/>
        <end position="188"/>
    </location>
</feature>
<dbReference type="SFLD" id="SFLDF00027">
    <property type="entry name" value="p-type_atpase"/>
    <property type="match status" value="1"/>
</dbReference>
<dbReference type="GO" id="GO:0055070">
    <property type="term" value="P:copper ion homeostasis"/>
    <property type="evidence" value="ECO:0007669"/>
    <property type="project" value="TreeGrafter"/>
</dbReference>
<keyword evidence="4 12" id="KW-0479">Metal-binding</keyword>
<dbReference type="SFLD" id="SFLDG00002">
    <property type="entry name" value="C1.7:_P-type_atpase_like"/>
    <property type="match status" value="1"/>
</dbReference>
<dbReference type="GO" id="GO:0005886">
    <property type="term" value="C:plasma membrane"/>
    <property type="evidence" value="ECO:0007669"/>
    <property type="project" value="UniProtKB-SubCell"/>
</dbReference>
<dbReference type="Gene3D" id="2.70.150.10">
    <property type="entry name" value="Calcium-transporting ATPase, cytoplasmic transduction domain A"/>
    <property type="match status" value="1"/>
</dbReference>
<dbReference type="Gene3D" id="3.40.1110.10">
    <property type="entry name" value="Calcium-transporting ATPase, cytoplasmic domain N"/>
    <property type="match status" value="1"/>
</dbReference>
<keyword evidence="7" id="KW-1278">Translocase</keyword>
<dbReference type="RefSeq" id="WP_092380909.1">
    <property type="nucleotide sequence ID" value="NZ_BOPI01000002.1"/>
</dbReference>
<dbReference type="PRINTS" id="PR00943">
    <property type="entry name" value="CUATPASE"/>
</dbReference>
<dbReference type="OrthoDB" id="7059309at2"/>
<evidence type="ECO:0000256" key="3">
    <source>
        <dbReference type="ARBA" id="ARBA00022692"/>
    </source>
</evidence>
<dbReference type="Proteomes" id="UP000198707">
    <property type="component" value="Unassembled WGS sequence"/>
</dbReference>
<keyword evidence="6 12" id="KW-0067">ATP-binding</keyword>
<dbReference type="PANTHER" id="PTHR43520:SF8">
    <property type="entry name" value="P-TYPE CU(+) TRANSPORTER"/>
    <property type="match status" value="1"/>
</dbReference>
<accession>A0A1H7AIQ8</accession>
<dbReference type="InterPro" id="IPR036163">
    <property type="entry name" value="HMA_dom_sf"/>
</dbReference>
<organism evidence="14 15">
    <name type="scientific">Micromonospora phaseoli</name>
    <dbReference type="NCBI Taxonomy" id="1144548"/>
    <lineage>
        <taxon>Bacteria</taxon>
        <taxon>Bacillati</taxon>
        <taxon>Actinomycetota</taxon>
        <taxon>Actinomycetes</taxon>
        <taxon>Micromonosporales</taxon>
        <taxon>Micromonosporaceae</taxon>
        <taxon>Micromonospora</taxon>
    </lineage>
</organism>
<dbReference type="InterPro" id="IPR023214">
    <property type="entry name" value="HAD_sf"/>
</dbReference>
<evidence type="ECO:0000256" key="9">
    <source>
        <dbReference type="ARBA" id="ARBA00023136"/>
    </source>
</evidence>
<evidence type="ECO:0000256" key="8">
    <source>
        <dbReference type="ARBA" id="ARBA00022989"/>
    </source>
</evidence>
<comment type="catalytic activity">
    <reaction evidence="10">
        <text>ATP + H2O = ADP + phosphate + H(+)</text>
        <dbReference type="Rhea" id="RHEA:13065"/>
        <dbReference type="ChEBI" id="CHEBI:15377"/>
        <dbReference type="ChEBI" id="CHEBI:15378"/>
        <dbReference type="ChEBI" id="CHEBI:30616"/>
        <dbReference type="ChEBI" id="CHEBI:43474"/>
        <dbReference type="ChEBI" id="CHEBI:456216"/>
    </reaction>
</comment>
<dbReference type="InterPro" id="IPR006121">
    <property type="entry name" value="HMA_dom"/>
</dbReference>
<sequence>MTTSRPPQTRTPQLIELAIGGMTCAACAARVEKKLNRMDGVRATVNYATEKATVTYDAPVTPDDLVTTVEQTGYRATLPPPPTADAPAAAAEPADGLRALRTRLWVSVALSVPVIVLAMVPAWQFTYWQWLSLTLAAPVVAYGGLPFHRAALVNLRHGAATMDTLVSLGTLAALGWSVWALFLGTAGTPGMTHPFSFDIGRTDGAGNIYLEAAAGVTTFILAGRYFEARSKRTAGAALRALLELGAKDVSVLRDGAETRIPVDRLAVGDRFVVRPGEKIATDGTVDEGSSAVDASLVTGESVPVEVGVGDTVVGGCVNAGGRLVVTATRIGADTQLAQMARLVEQAQTGKAAAQRLADRISGVFVPIVIALAVGTLGWWLGSGAGPAAAFTAAVAVLIIACPCALGLATPTALLVGTGRGAQLGILIKGPEALESTRRLDAVVLDKTGTVTTGRMALLDVIPGEGERRDEVLRLAAALETGSEHPVARAVVAGAAEAGVLPPVTGFANIEGLGVTGTVDGRQVLLGRLRLLGERGLVVPDEIVRAMTDAQAAGRTAVLVGWDGRARGVLTVADQVKPTSREAVRRLRALGLTPVLLTGDNVTVARAVAAEVGIDEVIAEVLPAEKVEVIARLQAEGRAVAMVGDGVNDAAALTQADLGLAMGTGTDVAIEASDLTLVRDDLMAAVDAIRLARSTLGTIKGNLFWAFAYNVAALPLAAAGLLNPMIAGAAMAFSSVFVVANSLRLRRFRPVS</sequence>
<proteinExistence type="inferred from homology"/>
<dbReference type="SUPFAM" id="SSF81665">
    <property type="entry name" value="Calcium ATPase, transmembrane domain M"/>
    <property type="match status" value="1"/>
</dbReference>
<dbReference type="InterPro" id="IPR023299">
    <property type="entry name" value="ATPase_P-typ_cyto_dom_N"/>
</dbReference>
<feature type="transmembrane region" description="Helical" evidence="12">
    <location>
        <begin position="208"/>
        <end position="226"/>
    </location>
</feature>
<evidence type="ECO:0000256" key="6">
    <source>
        <dbReference type="ARBA" id="ARBA00022840"/>
    </source>
</evidence>
<evidence type="ECO:0000256" key="5">
    <source>
        <dbReference type="ARBA" id="ARBA00022741"/>
    </source>
</evidence>
<evidence type="ECO:0000256" key="11">
    <source>
        <dbReference type="ARBA" id="ARBA00074171"/>
    </source>
</evidence>
<gene>
    <name evidence="14" type="ORF">SAMN05443287_10670</name>
</gene>
<evidence type="ECO:0000256" key="12">
    <source>
        <dbReference type="RuleBase" id="RU362081"/>
    </source>
</evidence>
<feature type="transmembrane region" description="Helical" evidence="12">
    <location>
        <begin position="387"/>
        <end position="415"/>
    </location>
</feature>
<dbReference type="AlphaFoldDB" id="A0A1H7AIQ8"/>
<evidence type="ECO:0000259" key="13">
    <source>
        <dbReference type="PROSITE" id="PS50846"/>
    </source>
</evidence>
<dbReference type="SUPFAM" id="SSF56784">
    <property type="entry name" value="HAD-like"/>
    <property type="match status" value="1"/>
</dbReference>
<dbReference type="SUPFAM" id="SSF55008">
    <property type="entry name" value="HMA, heavy metal-associated domain"/>
    <property type="match status" value="1"/>
</dbReference>
<dbReference type="InterPro" id="IPR044492">
    <property type="entry name" value="P_typ_ATPase_HD_dom"/>
</dbReference>
<dbReference type="Gene3D" id="3.30.70.100">
    <property type="match status" value="1"/>
</dbReference>
<dbReference type="STRING" id="1144548.SAMN05443287_10670"/>
<feature type="transmembrane region" description="Helical" evidence="12">
    <location>
        <begin position="360"/>
        <end position="381"/>
    </location>
</feature>
<dbReference type="PROSITE" id="PS00154">
    <property type="entry name" value="ATPASE_E1_E2"/>
    <property type="match status" value="1"/>
</dbReference>
<feature type="domain" description="HMA" evidence="13">
    <location>
        <begin position="13"/>
        <end position="77"/>
    </location>
</feature>
<dbReference type="InterPro" id="IPR008250">
    <property type="entry name" value="ATPase_P-typ_transduc_dom_A_sf"/>
</dbReference>
<dbReference type="InterPro" id="IPR017969">
    <property type="entry name" value="Heavy-metal-associated_CS"/>
</dbReference>
<keyword evidence="3 12" id="KW-0812">Transmembrane</keyword>
<dbReference type="Gene3D" id="3.40.50.1000">
    <property type="entry name" value="HAD superfamily/HAD-like"/>
    <property type="match status" value="1"/>
</dbReference>
<dbReference type="CDD" id="cd02094">
    <property type="entry name" value="P-type_ATPase_Cu-like"/>
    <property type="match status" value="1"/>
</dbReference>
<dbReference type="SFLD" id="SFLDS00003">
    <property type="entry name" value="Haloacid_Dehalogenase"/>
    <property type="match status" value="1"/>
</dbReference>
<dbReference type="PROSITE" id="PS01047">
    <property type="entry name" value="HMA_1"/>
    <property type="match status" value="1"/>
</dbReference>
<feature type="transmembrane region" description="Helical" evidence="12">
    <location>
        <begin position="724"/>
        <end position="742"/>
    </location>
</feature>
<dbReference type="InterPro" id="IPR059000">
    <property type="entry name" value="ATPase_P-type_domA"/>
</dbReference>
<keyword evidence="9 12" id="KW-0472">Membrane</keyword>
<dbReference type="InterPro" id="IPR027256">
    <property type="entry name" value="P-typ_ATPase_IB"/>
</dbReference>
<dbReference type="PANTHER" id="PTHR43520">
    <property type="entry name" value="ATP7, ISOFORM B"/>
    <property type="match status" value="1"/>
</dbReference>
<keyword evidence="5 12" id="KW-0547">Nucleotide-binding</keyword>
<feature type="transmembrane region" description="Helical" evidence="12">
    <location>
        <begin position="104"/>
        <end position="121"/>
    </location>
</feature>
<comment type="similarity">
    <text evidence="2 12">Belongs to the cation transport ATPase (P-type) (TC 3.A.3) family. Type IB subfamily.</text>
</comment>
<dbReference type="FunFam" id="3.30.70.100:FF:000005">
    <property type="entry name" value="Copper-exporting P-type ATPase A"/>
    <property type="match status" value="1"/>
</dbReference>
<feature type="transmembrane region" description="Helical" evidence="12">
    <location>
        <begin position="702"/>
        <end position="718"/>
    </location>
</feature>
<evidence type="ECO:0000256" key="10">
    <source>
        <dbReference type="ARBA" id="ARBA00049360"/>
    </source>
</evidence>
<dbReference type="PRINTS" id="PR00119">
    <property type="entry name" value="CATATPASE"/>
</dbReference>
<evidence type="ECO:0000256" key="4">
    <source>
        <dbReference type="ARBA" id="ARBA00022723"/>
    </source>
</evidence>
<keyword evidence="15" id="KW-1185">Reference proteome</keyword>
<evidence type="ECO:0000313" key="15">
    <source>
        <dbReference type="Proteomes" id="UP000198707"/>
    </source>
</evidence>
<dbReference type="FunFam" id="2.70.150.10:FF:000002">
    <property type="entry name" value="Copper-transporting ATPase 1, putative"/>
    <property type="match status" value="1"/>
</dbReference>
<reference evidence="15" key="1">
    <citation type="submission" date="2016-10" db="EMBL/GenBank/DDBJ databases">
        <authorList>
            <person name="Varghese N."/>
            <person name="Submissions S."/>
        </authorList>
    </citation>
    <scope>NUCLEOTIDE SEQUENCE [LARGE SCALE GENOMIC DNA]</scope>
    <source>
        <strain evidence="15">CGMCC 4.7038</strain>
    </source>
</reference>
<dbReference type="NCBIfam" id="TIGR01525">
    <property type="entry name" value="ATPase-IB_hvy"/>
    <property type="match status" value="1"/>
</dbReference>
<feature type="transmembrane region" description="Helical" evidence="12">
    <location>
        <begin position="127"/>
        <end position="145"/>
    </location>
</feature>
<dbReference type="CDD" id="cd00371">
    <property type="entry name" value="HMA"/>
    <property type="match status" value="1"/>
</dbReference>
<dbReference type="GO" id="GO:0043682">
    <property type="term" value="F:P-type divalent copper transporter activity"/>
    <property type="evidence" value="ECO:0007669"/>
    <property type="project" value="TreeGrafter"/>
</dbReference>
<dbReference type="NCBIfam" id="TIGR01511">
    <property type="entry name" value="ATPase-IB1_Cu"/>
    <property type="match status" value="1"/>
</dbReference>
<comment type="subcellular location">
    <subcellularLocation>
        <location evidence="1">Cell membrane</location>
        <topology evidence="1">Multi-pass membrane protein</topology>
    </subcellularLocation>
</comment>
<keyword evidence="8 12" id="KW-1133">Transmembrane helix</keyword>
<evidence type="ECO:0000256" key="2">
    <source>
        <dbReference type="ARBA" id="ARBA00006024"/>
    </source>
</evidence>
<dbReference type="EMBL" id="FNYV01000006">
    <property type="protein sequence ID" value="SEJ63767.1"/>
    <property type="molecule type" value="Genomic_DNA"/>
</dbReference>
<protein>
    <recommendedName>
        <fullName evidence="11">Cation-transporting P-type ATPase B</fullName>
    </recommendedName>
</protein>
<dbReference type="GO" id="GO:0005507">
    <property type="term" value="F:copper ion binding"/>
    <property type="evidence" value="ECO:0007669"/>
    <property type="project" value="TreeGrafter"/>
</dbReference>
<evidence type="ECO:0000313" key="14">
    <source>
        <dbReference type="EMBL" id="SEJ63767.1"/>
    </source>
</evidence>
<dbReference type="InterPro" id="IPR018303">
    <property type="entry name" value="ATPase_P-typ_P_site"/>
</dbReference>
<dbReference type="InterPro" id="IPR023298">
    <property type="entry name" value="ATPase_P-typ_TM_dom_sf"/>
</dbReference>
<evidence type="ECO:0000256" key="7">
    <source>
        <dbReference type="ARBA" id="ARBA00022967"/>
    </source>
</evidence>
<name>A0A1H7AIQ8_9ACTN</name>
<dbReference type="NCBIfam" id="TIGR01494">
    <property type="entry name" value="ATPase_P-type"/>
    <property type="match status" value="1"/>
</dbReference>
<dbReference type="InterPro" id="IPR036412">
    <property type="entry name" value="HAD-like_sf"/>
</dbReference>
<dbReference type="PROSITE" id="PS50846">
    <property type="entry name" value="HMA_2"/>
    <property type="match status" value="1"/>
</dbReference>
<evidence type="ECO:0000256" key="1">
    <source>
        <dbReference type="ARBA" id="ARBA00004651"/>
    </source>
</evidence>
<dbReference type="GO" id="GO:0016887">
    <property type="term" value="F:ATP hydrolysis activity"/>
    <property type="evidence" value="ECO:0007669"/>
    <property type="project" value="InterPro"/>
</dbReference>
<keyword evidence="12" id="KW-1003">Cell membrane</keyword>
<dbReference type="Pfam" id="PF00122">
    <property type="entry name" value="E1-E2_ATPase"/>
    <property type="match status" value="1"/>
</dbReference>
<dbReference type="Pfam" id="PF00403">
    <property type="entry name" value="HMA"/>
    <property type="match status" value="1"/>
</dbReference>
<dbReference type="SUPFAM" id="SSF81653">
    <property type="entry name" value="Calcium ATPase, transduction domain A"/>
    <property type="match status" value="1"/>
</dbReference>
<dbReference type="Pfam" id="PF00702">
    <property type="entry name" value="Hydrolase"/>
    <property type="match status" value="1"/>
</dbReference>
<dbReference type="GO" id="GO:0005524">
    <property type="term" value="F:ATP binding"/>
    <property type="evidence" value="ECO:0007669"/>
    <property type="project" value="UniProtKB-UniRule"/>
</dbReference>
<dbReference type="InterPro" id="IPR001757">
    <property type="entry name" value="P_typ_ATPase"/>
</dbReference>